<dbReference type="InterPro" id="IPR006685">
    <property type="entry name" value="MscS_channel_2nd"/>
</dbReference>
<comment type="function">
    <text evidence="7">Mechanosensitive channel that participates in the regulation of osmotic pressure changes within the cell, opening in response to stretch forces in the membrane lipid bilayer, without the need for other proteins. Contributes to normal resistance to hypoosmotic shock. Forms an ion channel of 1.0 nanosiemens conductance with a slight preference for anions.</text>
</comment>
<dbReference type="InterPro" id="IPR010920">
    <property type="entry name" value="LSM_dom_sf"/>
</dbReference>
<feature type="transmembrane region" description="Helical" evidence="7">
    <location>
        <begin position="154"/>
        <end position="179"/>
    </location>
</feature>
<dbReference type="GO" id="GO:0005886">
    <property type="term" value="C:plasma membrane"/>
    <property type="evidence" value="ECO:0007669"/>
    <property type="project" value="UniProtKB-SubCell"/>
</dbReference>
<keyword evidence="12" id="KW-1185">Reference proteome</keyword>
<dbReference type="InterPro" id="IPR049142">
    <property type="entry name" value="MS_channel_1st"/>
</dbReference>
<dbReference type="InterPro" id="IPR011066">
    <property type="entry name" value="MscS_channel_C_sf"/>
</dbReference>
<evidence type="ECO:0000256" key="2">
    <source>
        <dbReference type="ARBA" id="ARBA00008017"/>
    </source>
</evidence>
<evidence type="ECO:0000256" key="4">
    <source>
        <dbReference type="ARBA" id="ARBA00022692"/>
    </source>
</evidence>
<evidence type="ECO:0000313" key="11">
    <source>
        <dbReference type="EMBL" id="MQT17833.1"/>
    </source>
</evidence>
<keyword evidence="6 7" id="KW-0472">Membrane</keyword>
<dbReference type="EMBL" id="WIOL01000004">
    <property type="protein sequence ID" value="MQT17833.1"/>
    <property type="molecule type" value="Genomic_DNA"/>
</dbReference>
<keyword evidence="7" id="KW-0813">Transport</keyword>
<keyword evidence="4 7" id="KW-0812">Transmembrane</keyword>
<keyword evidence="7" id="KW-0407">Ion channel</keyword>
<evidence type="ECO:0000256" key="5">
    <source>
        <dbReference type="ARBA" id="ARBA00022989"/>
    </source>
</evidence>
<proteinExistence type="inferred from homology"/>
<keyword evidence="5 7" id="KW-1133">Transmembrane helix</keyword>
<comment type="subunit">
    <text evidence="7">Homoheptamer.</text>
</comment>
<dbReference type="Pfam" id="PF21088">
    <property type="entry name" value="MS_channel_1st"/>
    <property type="match status" value="1"/>
</dbReference>
<keyword evidence="7" id="KW-0406">Ion transport</keyword>
<dbReference type="Proteomes" id="UP000481327">
    <property type="component" value="Unassembled WGS sequence"/>
</dbReference>
<dbReference type="SUPFAM" id="SSF82861">
    <property type="entry name" value="Mechanosensitive channel protein MscS (YggB), transmembrane region"/>
    <property type="match status" value="1"/>
</dbReference>
<reference evidence="11 12" key="1">
    <citation type="submission" date="2019-09" db="EMBL/GenBank/DDBJ databases">
        <title>Polymorphobacter sp. isolated from a lake in China.</title>
        <authorList>
            <person name="Liu Z."/>
        </authorList>
    </citation>
    <scope>NUCLEOTIDE SEQUENCE [LARGE SCALE GENOMIC DNA]</scope>
    <source>
        <strain evidence="11 12">D40P</strain>
    </source>
</reference>
<comment type="caution">
    <text evidence="11">The sequence shown here is derived from an EMBL/GenBank/DDBJ whole genome shotgun (WGS) entry which is preliminary data.</text>
</comment>
<gene>
    <name evidence="11" type="ORF">F3168_11255</name>
</gene>
<sequence>MAPPAQSAAQAATKPATLPAKDIGHQVEALTVDTYKWITEDSGTALMAVAVAVAIWAILTGLRWGAGRVLGAHHAVTNWQGFVGRIVRRTKGPFIAVSAAYIAAQLFDTPRPLQAFVTFFFTIACAIQGALWLREIILALVERRAGPGSEDHSALASAMGVITVLVNVVVWALAIILVLDNLGVNVTALVAGLGVGGIAIGLAAQGIFSDLFAALSILFDRPFRVGDTISYGGNTGTVEAIGLKTTRIRALSGEQLVMGNTKLLEQQVSNMRRIVERRVVMQIGVIYQTPPDVLEAIPGVIGEIVRAAPHCRFDRAHVFNFAASSIDIEFVFHVEEPDFALMMDARQAICLGLVRRFAEMGVDFAYPTQTSFTAAPDGRMIDPRERQSLAAQEDEEKASPPAR</sequence>
<evidence type="ECO:0000256" key="8">
    <source>
        <dbReference type="SAM" id="MobiDB-lite"/>
    </source>
</evidence>
<dbReference type="SUPFAM" id="SSF82689">
    <property type="entry name" value="Mechanosensitive channel protein MscS (YggB), C-terminal domain"/>
    <property type="match status" value="1"/>
</dbReference>
<dbReference type="RefSeq" id="WP_152578312.1">
    <property type="nucleotide sequence ID" value="NZ_JAATJI010000001.1"/>
</dbReference>
<dbReference type="InterPro" id="IPR045275">
    <property type="entry name" value="MscS_archaea/bacteria_type"/>
</dbReference>
<dbReference type="InterPro" id="IPR011014">
    <property type="entry name" value="MscS_channel_TM-2"/>
</dbReference>
<dbReference type="Gene3D" id="3.30.70.100">
    <property type="match status" value="1"/>
</dbReference>
<keyword evidence="3" id="KW-1003">Cell membrane</keyword>
<evidence type="ECO:0000256" key="3">
    <source>
        <dbReference type="ARBA" id="ARBA00022475"/>
    </source>
</evidence>
<comment type="subcellular location">
    <subcellularLocation>
        <location evidence="7">Cell inner membrane</location>
        <topology evidence="7">Multi-pass membrane protein</topology>
    </subcellularLocation>
    <subcellularLocation>
        <location evidence="1">Cell membrane</location>
        <topology evidence="1">Multi-pass membrane protein</topology>
    </subcellularLocation>
</comment>
<evidence type="ECO:0000256" key="6">
    <source>
        <dbReference type="ARBA" id="ARBA00023136"/>
    </source>
</evidence>
<dbReference type="Gene3D" id="2.30.30.60">
    <property type="match status" value="1"/>
</dbReference>
<protein>
    <recommendedName>
        <fullName evidence="7">Small-conductance mechanosensitive channel</fullName>
    </recommendedName>
</protein>
<evidence type="ECO:0000313" key="12">
    <source>
        <dbReference type="Proteomes" id="UP000481327"/>
    </source>
</evidence>
<evidence type="ECO:0000259" key="9">
    <source>
        <dbReference type="Pfam" id="PF00924"/>
    </source>
</evidence>
<evidence type="ECO:0000256" key="7">
    <source>
        <dbReference type="RuleBase" id="RU369025"/>
    </source>
</evidence>
<feature type="transmembrane region" description="Helical" evidence="7">
    <location>
        <begin position="113"/>
        <end position="133"/>
    </location>
</feature>
<dbReference type="Gene3D" id="1.10.287.1260">
    <property type="match status" value="1"/>
</dbReference>
<dbReference type="AlphaFoldDB" id="A0A7C9GQN2"/>
<dbReference type="OrthoDB" id="9809206at2"/>
<organism evidence="11 12">
    <name type="scientific">Sandarakinorhabdus fusca</name>
    <dbReference type="NCBI Taxonomy" id="1439888"/>
    <lineage>
        <taxon>Bacteria</taxon>
        <taxon>Pseudomonadati</taxon>
        <taxon>Pseudomonadota</taxon>
        <taxon>Alphaproteobacteria</taxon>
        <taxon>Sphingomonadales</taxon>
        <taxon>Sphingosinicellaceae</taxon>
        <taxon>Sandarakinorhabdus</taxon>
    </lineage>
</organism>
<evidence type="ECO:0000256" key="1">
    <source>
        <dbReference type="ARBA" id="ARBA00004651"/>
    </source>
</evidence>
<name>A0A7C9GQN2_9SPHN</name>
<accession>A0A7C9GQN2</accession>
<feature type="region of interest" description="Disordered" evidence="8">
    <location>
        <begin position="375"/>
        <end position="403"/>
    </location>
</feature>
<dbReference type="PANTHER" id="PTHR30221">
    <property type="entry name" value="SMALL-CONDUCTANCE MECHANOSENSITIVE CHANNEL"/>
    <property type="match status" value="1"/>
</dbReference>
<comment type="similarity">
    <text evidence="2 7">Belongs to the MscS (TC 1.A.23) family.</text>
</comment>
<feature type="domain" description="Mechanosensitive ion channel MscS" evidence="9">
    <location>
        <begin position="207"/>
        <end position="273"/>
    </location>
</feature>
<dbReference type="SUPFAM" id="SSF50182">
    <property type="entry name" value="Sm-like ribonucleoproteins"/>
    <property type="match status" value="1"/>
</dbReference>
<feature type="domain" description="Mechanosensitive ion channel transmembrane helices 2/3" evidence="10">
    <location>
        <begin position="165"/>
        <end position="205"/>
    </location>
</feature>
<feature type="transmembrane region" description="Helical" evidence="7">
    <location>
        <begin position="45"/>
        <end position="65"/>
    </location>
</feature>
<dbReference type="PANTHER" id="PTHR30221:SF1">
    <property type="entry name" value="SMALL-CONDUCTANCE MECHANOSENSITIVE CHANNEL"/>
    <property type="match status" value="1"/>
</dbReference>
<dbReference type="Pfam" id="PF00924">
    <property type="entry name" value="MS_channel_2nd"/>
    <property type="match status" value="1"/>
</dbReference>
<feature type="transmembrane region" description="Helical" evidence="7">
    <location>
        <begin position="191"/>
        <end position="219"/>
    </location>
</feature>
<dbReference type="InterPro" id="IPR023408">
    <property type="entry name" value="MscS_beta-dom_sf"/>
</dbReference>
<keyword evidence="7" id="KW-0997">Cell inner membrane</keyword>
<evidence type="ECO:0000259" key="10">
    <source>
        <dbReference type="Pfam" id="PF21088"/>
    </source>
</evidence>
<dbReference type="GO" id="GO:0008381">
    <property type="term" value="F:mechanosensitive monoatomic ion channel activity"/>
    <property type="evidence" value="ECO:0007669"/>
    <property type="project" value="InterPro"/>
</dbReference>